<comment type="caution">
    <text evidence="1">The sequence shown here is derived from an EMBL/GenBank/DDBJ whole genome shotgun (WGS) entry which is preliminary data.</text>
</comment>
<protein>
    <submittedName>
        <fullName evidence="1">Uncharacterized protein</fullName>
    </submittedName>
</protein>
<gene>
    <name evidence="1" type="ORF">BDD30_1984</name>
</gene>
<evidence type="ECO:0000313" key="2">
    <source>
        <dbReference type="Proteomes" id="UP000280955"/>
    </source>
</evidence>
<reference evidence="1 2" key="1">
    <citation type="submission" date="2018-10" db="EMBL/GenBank/DDBJ databases">
        <title>Genomic Encyclopedia of Archaeal and Bacterial Type Strains, Phase II (KMG-II): from individual species to whole genera.</title>
        <authorList>
            <person name="Goeker M."/>
        </authorList>
    </citation>
    <scope>NUCLEOTIDE SEQUENCE [LARGE SCALE GENOMIC DNA]</scope>
    <source>
        <strain evidence="1 2">DSM 15149</strain>
    </source>
</reference>
<keyword evidence="2" id="KW-1185">Reference proteome</keyword>
<dbReference type="Proteomes" id="UP000280955">
    <property type="component" value="Unassembled WGS sequence"/>
</dbReference>
<name>A0ABX9SPB0_9GAMM</name>
<dbReference type="RefSeq" id="WP_041382498.1">
    <property type="nucleotide sequence ID" value="NC_012962.1"/>
</dbReference>
<organism evidence="1 2">
    <name type="scientific">Photorhabdus asymbiotica</name>
    <dbReference type="NCBI Taxonomy" id="291112"/>
    <lineage>
        <taxon>Bacteria</taxon>
        <taxon>Pseudomonadati</taxon>
        <taxon>Pseudomonadota</taxon>
        <taxon>Gammaproteobacteria</taxon>
        <taxon>Enterobacterales</taxon>
        <taxon>Morganellaceae</taxon>
        <taxon>Photorhabdus</taxon>
    </lineage>
</organism>
<dbReference type="EMBL" id="RBLJ01000002">
    <property type="protein sequence ID" value="RKS59888.1"/>
    <property type="molecule type" value="Genomic_DNA"/>
</dbReference>
<sequence>MDFVNLVESNGPATKISMAEFQRRNFIARLSHYHETENPEICPLSTKSKRFKGLSKSTDFEEAKRIKARFYRFKNPKQGKLSQTDFTKEG</sequence>
<evidence type="ECO:0000313" key="1">
    <source>
        <dbReference type="EMBL" id="RKS59888.1"/>
    </source>
</evidence>
<proteinExistence type="predicted"/>
<accession>A0ABX9SPB0</accession>